<comment type="caution">
    <text evidence="2">The sequence shown here is derived from an EMBL/GenBank/DDBJ whole genome shotgun (WGS) entry which is preliminary data.</text>
</comment>
<name>A0A9R1X4C3_LACSA</name>
<dbReference type="InterPro" id="IPR032675">
    <property type="entry name" value="LRR_dom_sf"/>
</dbReference>
<dbReference type="PANTHER" id="PTHR38926">
    <property type="entry name" value="F-BOX DOMAIN CONTAINING PROTEIN, EXPRESSED"/>
    <property type="match status" value="1"/>
</dbReference>
<sequence>MSMTFFSCFYKMMTSASESSLATTEFRNSLEMPDELMRIIFRRLEDVEMLNNVRKKSIALLSGNGVDLCRRNIDEVTVNIFQRLHTAEMLNSSRKVCKTWLKICKYPAMWKVINMIQPPVYVWDLDFNTLEVLTKEAVDLSCWELIDISIREFCTDDHLYHIQSELHLLKPILKHKILKLLDRLTLSASPSRLAMCSARDLTIMPLPSRITCLSYAIWMCLILRLQIMESRPFLTAAPTFNP</sequence>
<dbReference type="PANTHER" id="PTHR38926:SF2">
    <property type="entry name" value="F-BOX_LRR-REPEAT PROTEIN 21-RELATED"/>
    <property type="match status" value="1"/>
</dbReference>
<feature type="domain" description="F-box" evidence="1">
    <location>
        <begin position="74"/>
        <end position="112"/>
    </location>
</feature>
<dbReference type="AlphaFoldDB" id="A0A9R1X4C3"/>
<dbReference type="InterPro" id="IPR001810">
    <property type="entry name" value="F-box_dom"/>
</dbReference>
<dbReference type="Pfam" id="PF12937">
    <property type="entry name" value="F-box-like"/>
    <property type="match status" value="1"/>
</dbReference>
<protein>
    <recommendedName>
        <fullName evidence="1">F-box domain-containing protein</fullName>
    </recommendedName>
</protein>
<organism evidence="2 3">
    <name type="scientific">Lactuca sativa</name>
    <name type="common">Garden lettuce</name>
    <dbReference type="NCBI Taxonomy" id="4236"/>
    <lineage>
        <taxon>Eukaryota</taxon>
        <taxon>Viridiplantae</taxon>
        <taxon>Streptophyta</taxon>
        <taxon>Embryophyta</taxon>
        <taxon>Tracheophyta</taxon>
        <taxon>Spermatophyta</taxon>
        <taxon>Magnoliopsida</taxon>
        <taxon>eudicotyledons</taxon>
        <taxon>Gunneridae</taxon>
        <taxon>Pentapetalae</taxon>
        <taxon>asterids</taxon>
        <taxon>campanulids</taxon>
        <taxon>Asterales</taxon>
        <taxon>Asteraceae</taxon>
        <taxon>Cichorioideae</taxon>
        <taxon>Cichorieae</taxon>
        <taxon>Lactucinae</taxon>
        <taxon>Lactuca</taxon>
    </lineage>
</organism>
<evidence type="ECO:0000313" key="2">
    <source>
        <dbReference type="EMBL" id="KAJ0197419.1"/>
    </source>
</evidence>
<evidence type="ECO:0000313" key="3">
    <source>
        <dbReference type="Proteomes" id="UP000235145"/>
    </source>
</evidence>
<dbReference type="InterPro" id="IPR036047">
    <property type="entry name" value="F-box-like_dom_sf"/>
</dbReference>
<gene>
    <name evidence="2" type="ORF">LSAT_V11C700354270</name>
</gene>
<dbReference type="Gene3D" id="3.80.10.10">
    <property type="entry name" value="Ribonuclease Inhibitor"/>
    <property type="match status" value="1"/>
</dbReference>
<dbReference type="Proteomes" id="UP000235145">
    <property type="component" value="Unassembled WGS sequence"/>
</dbReference>
<accession>A0A9R1X4C3</accession>
<reference evidence="2 3" key="1">
    <citation type="journal article" date="2017" name="Nat. Commun.">
        <title>Genome assembly with in vitro proximity ligation data and whole-genome triplication in lettuce.</title>
        <authorList>
            <person name="Reyes-Chin-Wo S."/>
            <person name="Wang Z."/>
            <person name="Yang X."/>
            <person name="Kozik A."/>
            <person name="Arikit S."/>
            <person name="Song C."/>
            <person name="Xia L."/>
            <person name="Froenicke L."/>
            <person name="Lavelle D.O."/>
            <person name="Truco M.J."/>
            <person name="Xia R."/>
            <person name="Zhu S."/>
            <person name="Xu C."/>
            <person name="Xu H."/>
            <person name="Xu X."/>
            <person name="Cox K."/>
            <person name="Korf I."/>
            <person name="Meyers B.C."/>
            <person name="Michelmore R.W."/>
        </authorList>
    </citation>
    <scope>NUCLEOTIDE SEQUENCE [LARGE SCALE GENOMIC DNA]</scope>
    <source>
        <strain evidence="3">cv. Salinas</strain>
        <tissue evidence="2">Seedlings</tissue>
    </source>
</reference>
<keyword evidence="3" id="KW-1185">Reference proteome</keyword>
<dbReference type="SUPFAM" id="SSF81383">
    <property type="entry name" value="F-box domain"/>
    <property type="match status" value="1"/>
</dbReference>
<dbReference type="EMBL" id="NBSK02000007">
    <property type="protein sequence ID" value="KAJ0197419.1"/>
    <property type="molecule type" value="Genomic_DNA"/>
</dbReference>
<proteinExistence type="predicted"/>
<evidence type="ECO:0000259" key="1">
    <source>
        <dbReference type="Pfam" id="PF12937"/>
    </source>
</evidence>